<evidence type="ECO:0000313" key="2">
    <source>
        <dbReference type="EMBL" id="GHA86616.1"/>
    </source>
</evidence>
<name>A0A918T3C7_9ACTN</name>
<comment type="caution">
    <text evidence="2">The sequence shown here is derived from an EMBL/GenBank/DDBJ whole genome shotgun (WGS) entry which is preliminary data.</text>
</comment>
<reference evidence="2" key="1">
    <citation type="journal article" date="2014" name="Int. J. Syst. Evol. Microbiol.">
        <title>Complete genome sequence of Corynebacterium casei LMG S-19264T (=DSM 44701T), isolated from a smear-ripened cheese.</title>
        <authorList>
            <consortium name="US DOE Joint Genome Institute (JGI-PGF)"/>
            <person name="Walter F."/>
            <person name="Albersmeier A."/>
            <person name="Kalinowski J."/>
            <person name="Ruckert C."/>
        </authorList>
    </citation>
    <scope>NUCLEOTIDE SEQUENCE</scope>
    <source>
        <strain evidence="2">JCM 4518</strain>
    </source>
</reference>
<protein>
    <submittedName>
        <fullName evidence="2">Uncharacterized protein</fullName>
    </submittedName>
</protein>
<feature type="region of interest" description="Disordered" evidence="1">
    <location>
        <begin position="34"/>
        <end position="60"/>
    </location>
</feature>
<dbReference type="Proteomes" id="UP000644020">
    <property type="component" value="Unassembled WGS sequence"/>
</dbReference>
<evidence type="ECO:0000313" key="3">
    <source>
        <dbReference type="Proteomes" id="UP000644020"/>
    </source>
</evidence>
<accession>A0A918T3C7</accession>
<evidence type="ECO:0000256" key="1">
    <source>
        <dbReference type="SAM" id="MobiDB-lite"/>
    </source>
</evidence>
<dbReference type="RefSeq" id="WP_189977906.1">
    <property type="nucleotide sequence ID" value="NZ_BMUL01000007.1"/>
</dbReference>
<sequence>MRSERRRRTAALALPTLLILLFLAVRALTTGRRRAARPHGAAPAAPRAEEDLADHLVTSW</sequence>
<dbReference type="AlphaFoldDB" id="A0A918T3C7"/>
<organism evidence="2 3">
    <name type="scientific">Streptomyces termitum</name>
    <dbReference type="NCBI Taxonomy" id="67368"/>
    <lineage>
        <taxon>Bacteria</taxon>
        <taxon>Bacillati</taxon>
        <taxon>Actinomycetota</taxon>
        <taxon>Actinomycetes</taxon>
        <taxon>Kitasatosporales</taxon>
        <taxon>Streptomycetaceae</taxon>
        <taxon>Streptomyces</taxon>
    </lineage>
</organism>
<gene>
    <name evidence="2" type="ORF">GCM10010305_33080</name>
</gene>
<proteinExistence type="predicted"/>
<keyword evidence="3" id="KW-1185">Reference proteome</keyword>
<reference evidence="2" key="2">
    <citation type="submission" date="2020-09" db="EMBL/GenBank/DDBJ databases">
        <authorList>
            <person name="Sun Q."/>
            <person name="Ohkuma M."/>
        </authorList>
    </citation>
    <scope>NUCLEOTIDE SEQUENCE</scope>
    <source>
        <strain evidence="2">JCM 4518</strain>
    </source>
</reference>
<dbReference type="EMBL" id="BMUL01000007">
    <property type="protein sequence ID" value="GHA86616.1"/>
    <property type="molecule type" value="Genomic_DNA"/>
</dbReference>